<dbReference type="Proteomes" id="UP000419743">
    <property type="component" value="Unassembled WGS sequence"/>
</dbReference>
<dbReference type="InterPro" id="IPR036388">
    <property type="entry name" value="WH-like_DNA-bd_sf"/>
</dbReference>
<dbReference type="InterPro" id="IPR011990">
    <property type="entry name" value="TPR-like_helical_dom_sf"/>
</dbReference>
<dbReference type="PANTHER" id="PTHR16305">
    <property type="entry name" value="TESTICULAR SOLUBLE ADENYLYL CYCLASE"/>
    <property type="match status" value="1"/>
</dbReference>
<evidence type="ECO:0000259" key="3">
    <source>
        <dbReference type="PROSITE" id="PS50043"/>
    </source>
</evidence>
<comment type="caution">
    <text evidence="4">The sequence shown here is derived from an EMBL/GenBank/DDBJ whole genome shotgun (WGS) entry which is preliminary data.</text>
</comment>
<evidence type="ECO:0000256" key="2">
    <source>
        <dbReference type="ARBA" id="ARBA00022840"/>
    </source>
</evidence>
<dbReference type="InterPro" id="IPR016032">
    <property type="entry name" value="Sig_transdc_resp-reg_C-effctor"/>
</dbReference>
<dbReference type="PANTHER" id="PTHR16305:SF35">
    <property type="entry name" value="TRANSCRIPTIONAL ACTIVATOR DOMAIN"/>
    <property type="match status" value="1"/>
</dbReference>
<keyword evidence="5" id="KW-1185">Reference proteome</keyword>
<dbReference type="Gene3D" id="1.25.40.10">
    <property type="entry name" value="Tetratricopeptide repeat domain"/>
    <property type="match status" value="1"/>
</dbReference>
<dbReference type="PRINTS" id="PR00038">
    <property type="entry name" value="HTHLUXR"/>
</dbReference>
<reference evidence="4 5" key="1">
    <citation type="submission" date="2019-11" db="EMBL/GenBank/DDBJ databases">
        <authorList>
            <person name="Criscuolo A."/>
        </authorList>
    </citation>
    <scope>NUCLEOTIDE SEQUENCE [LARGE SCALE GENOMIC DNA]</scope>
    <source>
        <strain evidence="4">CIP111667</strain>
    </source>
</reference>
<keyword evidence="1" id="KW-0547">Nucleotide-binding</keyword>
<evidence type="ECO:0000313" key="5">
    <source>
        <dbReference type="Proteomes" id="UP000419743"/>
    </source>
</evidence>
<dbReference type="InterPro" id="IPR041664">
    <property type="entry name" value="AAA_16"/>
</dbReference>
<dbReference type="GO" id="GO:0003677">
    <property type="term" value="F:DNA binding"/>
    <property type="evidence" value="ECO:0007669"/>
    <property type="project" value="UniProtKB-KW"/>
</dbReference>
<dbReference type="Pfam" id="PF00196">
    <property type="entry name" value="GerE"/>
    <property type="match status" value="1"/>
</dbReference>
<name>A0A7M4DDB4_9MICO</name>
<dbReference type="SMART" id="SM00421">
    <property type="entry name" value="HTH_LUXR"/>
    <property type="match status" value="1"/>
</dbReference>
<feature type="domain" description="HTH luxR-type" evidence="3">
    <location>
        <begin position="821"/>
        <end position="886"/>
    </location>
</feature>
<dbReference type="SUPFAM" id="SSF52540">
    <property type="entry name" value="P-loop containing nucleoside triphosphate hydrolases"/>
    <property type="match status" value="1"/>
</dbReference>
<dbReference type="Gene3D" id="1.10.10.10">
    <property type="entry name" value="Winged helix-like DNA-binding domain superfamily/Winged helix DNA-binding domain"/>
    <property type="match status" value="1"/>
</dbReference>
<keyword evidence="4" id="KW-0238">DNA-binding</keyword>
<dbReference type="GO" id="GO:0004016">
    <property type="term" value="F:adenylate cyclase activity"/>
    <property type="evidence" value="ECO:0007669"/>
    <property type="project" value="TreeGrafter"/>
</dbReference>
<protein>
    <submittedName>
        <fullName evidence="4">DNA-binding transcriptional regulator CsgD</fullName>
    </submittedName>
</protein>
<dbReference type="SUPFAM" id="SSF46894">
    <property type="entry name" value="C-terminal effector domain of the bipartite response regulators"/>
    <property type="match status" value="1"/>
</dbReference>
<proteinExistence type="predicted"/>
<dbReference type="CDD" id="cd06170">
    <property type="entry name" value="LuxR_C_like"/>
    <property type="match status" value="1"/>
</dbReference>
<organism evidence="4 5">
    <name type="scientific">Occultella aeris</name>
    <dbReference type="NCBI Taxonomy" id="2761496"/>
    <lineage>
        <taxon>Bacteria</taxon>
        <taxon>Bacillati</taxon>
        <taxon>Actinomycetota</taxon>
        <taxon>Actinomycetes</taxon>
        <taxon>Micrococcales</taxon>
        <taxon>Ruaniaceae</taxon>
        <taxon>Occultella</taxon>
    </lineage>
</organism>
<dbReference type="PROSITE" id="PS50043">
    <property type="entry name" value="HTH_LUXR_2"/>
    <property type="match status" value="1"/>
</dbReference>
<evidence type="ECO:0000256" key="1">
    <source>
        <dbReference type="ARBA" id="ARBA00022741"/>
    </source>
</evidence>
<gene>
    <name evidence="4" type="ORF">HALOF300_00103</name>
</gene>
<dbReference type="EMBL" id="CACRYJ010000004">
    <property type="protein sequence ID" value="VZO34833.1"/>
    <property type="molecule type" value="Genomic_DNA"/>
</dbReference>
<dbReference type="AlphaFoldDB" id="A0A7M4DDB4"/>
<sequence>MEEFVTRLVSAPRSMVLVGEAGIGKSTLWTYGLDRAADAGYHVLTTRPAEDDWPDPGLGLRDLFGEPGASAAVPAEALAADPVGGAEVYVERLRALTRAAPVVLAIDDLQWLDGLTRRLIRHLLRCLDGEPIAVLATARTWTPGAREVPLRHPVLDADVVEIGPLPVRDLRGVLVRDGRRVTLPDLNRIHEVAGGNPLFALELSRQWHHGERQAVRRSALALLTDQIESLPEESRRILDALAITGPAPLATIGRLATGEAHDVERVLAHLGGPLAHLADLDDHFVLRCGHPLIATAALAALDPVRRQDLHARLVPLLTDPVERARHLALSATVPDEHVAAELEAAAGRAIRRGAASTAAELAAHSVRLTPTPQASHATIRALAEVTFRAGAGQIAQATLLADRLLAERHSAPLHAQILGQRVLLDFAGAETFLRAALDAVGEDQALRGMLLDLLGWQLGLFKGRVAEAMACCEQALDIARARGDREATARAAATLSTVSLIAGVPRRALMAEALRSGAHAGGAPEGSLLRVWPGVFQARQALWDGDLPRARTGFEATLQQAVVLGSEFQRPYRLRDMAMLEISCGRLDLAQALVLQGLEAASDAGNDQAVVWLAHPAGLVAAMRGGDEQALWAAMRIEAWAARVDEPLRLAVAQQIRGVLAAAQGAWAAALEHHLRGLARLDDLGVVHPGFLPALPCAIEAAAILGEEGLCADLVARQTERAAGLGSPWLDAIAVLGRGHARLLAGDLDAEQDFRDSARRLSALGFTLDAHRAGYFAAVTSVRAGRRTFARAELGACRTHFAAQEVAGWTAMVDDALARLVGVDGARLTPTESAVAARVRAGRRNKEIAAELFIGESTVEAHLTRIYRKLDVRGRQQLAALPPDAPARA</sequence>
<accession>A0A7M4DDB4</accession>
<dbReference type="GO" id="GO:0005737">
    <property type="term" value="C:cytoplasm"/>
    <property type="evidence" value="ECO:0007669"/>
    <property type="project" value="TreeGrafter"/>
</dbReference>
<dbReference type="Pfam" id="PF13191">
    <property type="entry name" value="AAA_16"/>
    <property type="match status" value="1"/>
</dbReference>
<dbReference type="PROSITE" id="PS00622">
    <property type="entry name" value="HTH_LUXR_1"/>
    <property type="match status" value="1"/>
</dbReference>
<dbReference type="InterPro" id="IPR000792">
    <property type="entry name" value="Tscrpt_reg_LuxR_C"/>
</dbReference>
<dbReference type="InterPro" id="IPR027417">
    <property type="entry name" value="P-loop_NTPase"/>
</dbReference>
<dbReference type="GO" id="GO:0006355">
    <property type="term" value="P:regulation of DNA-templated transcription"/>
    <property type="evidence" value="ECO:0007669"/>
    <property type="project" value="InterPro"/>
</dbReference>
<keyword evidence="2" id="KW-0067">ATP-binding</keyword>
<dbReference type="GO" id="GO:0005524">
    <property type="term" value="F:ATP binding"/>
    <property type="evidence" value="ECO:0007669"/>
    <property type="project" value="UniProtKB-KW"/>
</dbReference>
<evidence type="ECO:0000313" key="4">
    <source>
        <dbReference type="EMBL" id="VZO34833.1"/>
    </source>
</evidence>